<name>A0A366E4Q9_9HYPH</name>
<comment type="subcellular location">
    <subcellularLocation>
        <location evidence="2">Periplasm</location>
    </subcellularLocation>
</comment>
<evidence type="ECO:0000256" key="7">
    <source>
        <dbReference type="ARBA" id="ARBA00022764"/>
    </source>
</evidence>
<keyword evidence="6 8" id="KW-0732">Signal</keyword>
<dbReference type="CDD" id="cd08499">
    <property type="entry name" value="PBP2_Ylib_like"/>
    <property type="match status" value="1"/>
</dbReference>
<dbReference type="GO" id="GO:0043190">
    <property type="term" value="C:ATP-binding cassette (ABC) transporter complex"/>
    <property type="evidence" value="ECO:0007669"/>
    <property type="project" value="InterPro"/>
</dbReference>
<dbReference type="EMBL" id="QNRH01000002">
    <property type="protein sequence ID" value="RBO97323.1"/>
    <property type="molecule type" value="Genomic_DNA"/>
</dbReference>
<evidence type="ECO:0000313" key="11">
    <source>
        <dbReference type="Proteomes" id="UP000252893"/>
    </source>
</evidence>
<evidence type="ECO:0000256" key="1">
    <source>
        <dbReference type="ARBA" id="ARBA00003489"/>
    </source>
</evidence>
<dbReference type="Proteomes" id="UP000252893">
    <property type="component" value="Unassembled WGS sequence"/>
</dbReference>
<dbReference type="RefSeq" id="WP_113943348.1">
    <property type="nucleotide sequence ID" value="NZ_JBHEEG010000002.1"/>
</dbReference>
<dbReference type="PANTHER" id="PTHR30290">
    <property type="entry name" value="PERIPLASMIC BINDING COMPONENT OF ABC TRANSPORTER"/>
    <property type="match status" value="1"/>
</dbReference>
<dbReference type="GO" id="GO:1904680">
    <property type="term" value="F:peptide transmembrane transporter activity"/>
    <property type="evidence" value="ECO:0007669"/>
    <property type="project" value="TreeGrafter"/>
</dbReference>
<keyword evidence="7" id="KW-0574">Periplasm</keyword>
<dbReference type="OrthoDB" id="9803988at2"/>
<gene>
    <name evidence="10" type="ORF">DFR47_102105</name>
</gene>
<evidence type="ECO:0000256" key="8">
    <source>
        <dbReference type="SAM" id="SignalP"/>
    </source>
</evidence>
<comment type="function">
    <text evidence="1">Part of the ABC transporter complex GsiABCD involved in glutathione import. Binds glutathione.</text>
</comment>
<dbReference type="InterPro" id="IPR023765">
    <property type="entry name" value="SBP_5_CS"/>
</dbReference>
<dbReference type="Gene3D" id="3.40.190.10">
    <property type="entry name" value="Periplasmic binding protein-like II"/>
    <property type="match status" value="1"/>
</dbReference>
<protein>
    <recommendedName>
        <fullName evidence="4">Glutathione-binding protein GsiB</fullName>
    </recommendedName>
</protein>
<feature type="signal peptide" evidence="8">
    <location>
        <begin position="1"/>
        <end position="24"/>
    </location>
</feature>
<comment type="similarity">
    <text evidence="3">Belongs to the bacterial solute-binding protein 5 family.</text>
</comment>
<comment type="caution">
    <text evidence="10">The sequence shown here is derived from an EMBL/GenBank/DDBJ whole genome shotgun (WGS) entry which is preliminary data.</text>
</comment>
<feature type="chain" id="PRO_5016743803" description="Glutathione-binding protein GsiB" evidence="8">
    <location>
        <begin position="25"/>
        <end position="509"/>
    </location>
</feature>
<dbReference type="AlphaFoldDB" id="A0A366E4Q9"/>
<dbReference type="InterPro" id="IPR039424">
    <property type="entry name" value="SBP_5"/>
</dbReference>
<evidence type="ECO:0000313" key="10">
    <source>
        <dbReference type="EMBL" id="RBO97323.1"/>
    </source>
</evidence>
<sequence>MKLKSILLSTALAAAVMLPGTVWAKSLTVAIPNNLTGLDPTNINDTLSQTSIRLIYQGLFGFDKDMKLVPLLAESYEANDNATEFTIKLREGVKFHDGTDFNAAAVKTNIDRLANPDNKLSRRSLVSMVKEVQAVDATTVKLILKEPFGAMIPSLAHPGAMMISPAALEKFGKDIDRNPVGTGPFKFKHWGADTLEVVKNDTYWKEGLPKVDGVTIRSVPESGARFAMLQTGEAQFIPSFPPELMVVAEKNPNVEVTASPSIVEYYVALNTTKKPFDDVRVRQALNYAVDKKTYCKIVYNDLCEPSDSIIPKNLAFHITAGNYDFNLDKAKELMKEAGLEAGFETEIWSGSNTEAIRAVQFIQQQLAQINVKVNVMPLEAGVAAQKIWSVEKPEDATVQMYYGGWSASTGDADWGIRPLLYGQSFPPAMFNVAYYKDAKVDAAIEGAISTADPAKRAEFYAEAQKVAWAGAPWIFLGENQNISAKSKTLSGVYMLPDRGFLLEEAAFSE</sequence>
<evidence type="ECO:0000256" key="4">
    <source>
        <dbReference type="ARBA" id="ARBA00017393"/>
    </source>
</evidence>
<dbReference type="SUPFAM" id="SSF53850">
    <property type="entry name" value="Periplasmic binding protein-like II"/>
    <property type="match status" value="1"/>
</dbReference>
<feature type="domain" description="Solute-binding protein family 5" evidence="9">
    <location>
        <begin position="67"/>
        <end position="423"/>
    </location>
</feature>
<dbReference type="Gene3D" id="3.10.105.10">
    <property type="entry name" value="Dipeptide-binding Protein, Domain 3"/>
    <property type="match status" value="1"/>
</dbReference>
<organism evidence="10 11">
    <name type="scientific">Pseudochrobactrum asaccharolyticum</name>
    <dbReference type="NCBI Taxonomy" id="354351"/>
    <lineage>
        <taxon>Bacteria</taxon>
        <taxon>Pseudomonadati</taxon>
        <taxon>Pseudomonadota</taxon>
        <taxon>Alphaproteobacteria</taxon>
        <taxon>Hyphomicrobiales</taxon>
        <taxon>Brucellaceae</taxon>
        <taxon>Pseudochrobactrum</taxon>
    </lineage>
</organism>
<dbReference type="Gene3D" id="3.90.76.10">
    <property type="entry name" value="Dipeptide-binding Protein, Domain 1"/>
    <property type="match status" value="1"/>
</dbReference>
<dbReference type="InterPro" id="IPR030678">
    <property type="entry name" value="Peptide/Ni-bd"/>
</dbReference>
<reference evidence="10 11" key="1">
    <citation type="submission" date="2018-06" db="EMBL/GenBank/DDBJ databases">
        <title>Genomic Encyclopedia of Type Strains, Phase IV (KMG-IV): sequencing the most valuable type-strain genomes for metagenomic binning, comparative biology and taxonomic classification.</title>
        <authorList>
            <person name="Goeker M."/>
        </authorList>
    </citation>
    <scope>NUCLEOTIDE SEQUENCE [LARGE SCALE GENOMIC DNA]</scope>
    <source>
        <strain evidence="10 11">DSM 25619</strain>
    </source>
</reference>
<dbReference type="Pfam" id="PF00496">
    <property type="entry name" value="SBP_bac_5"/>
    <property type="match status" value="1"/>
</dbReference>
<keyword evidence="11" id="KW-1185">Reference proteome</keyword>
<dbReference type="GO" id="GO:0042938">
    <property type="term" value="P:dipeptide transport"/>
    <property type="evidence" value="ECO:0007669"/>
    <property type="project" value="TreeGrafter"/>
</dbReference>
<dbReference type="GO" id="GO:0030288">
    <property type="term" value="C:outer membrane-bounded periplasmic space"/>
    <property type="evidence" value="ECO:0007669"/>
    <property type="project" value="TreeGrafter"/>
</dbReference>
<keyword evidence="5" id="KW-0813">Transport</keyword>
<accession>A0A366E4Q9</accession>
<evidence type="ECO:0000256" key="3">
    <source>
        <dbReference type="ARBA" id="ARBA00005695"/>
    </source>
</evidence>
<dbReference type="PANTHER" id="PTHR30290:SF32">
    <property type="entry name" value="GLUTATHIONE-BINDING PROTEIN GSIB"/>
    <property type="match status" value="1"/>
</dbReference>
<evidence type="ECO:0000256" key="5">
    <source>
        <dbReference type="ARBA" id="ARBA00022448"/>
    </source>
</evidence>
<dbReference type="PIRSF" id="PIRSF002741">
    <property type="entry name" value="MppA"/>
    <property type="match status" value="1"/>
</dbReference>
<dbReference type="InterPro" id="IPR000914">
    <property type="entry name" value="SBP_5_dom"/>
</dbReference>
<evidence type="ECO:0000259" key="9">
    <source>
        <dbReference type="Pfam" id="PF00496"/>
    </source>
</evidence>
<evidence type="ECO:0000256" key="6">
    <source>
        <dbReference type="ARBA" id="ARBA00022729"/>
    </source>
</evidence>
<proteinExistence type="inferred from homology"/>
<dbReference type="PROSITE" id="PS01040">
    <property type="entry name" value="SBP_BACTERIAL_5"/>
    <property type="match status" value="1"/>
</dbReference>
<evidence type="ECO:0000256" key="2">
    <source>
        <dbReference type="ARBA" id="ARBA00004418"/>
    </source>
</evidence>